<sequence length="296" mass="31496">MPTPYPDGNFHTANNRLFVDEVGKATGGRLAITVHSNASLLKLPEIKRGVQTGTVQIGELLVSTLGNEDAIFAFDSIPGLATSYAQAKKLYAIAKPALSARLEKQGMILLYSVAWPPQGVYAKKDMAALADLKGLKFRSYNPATARFAQLLGASPVTVQQAELPQAFRAGLAEAMISSGATGVDTQAWDYLSNYYDTQAFLPQNIVFANKAAFDALSEADRKAVLAAAAAAEARGWAESEKLNEGFKKTMAEKGMKVGAPTATMAAELTKIGETMATEWADKAGPDGKAIIEAFKK</sequence>
<dbReference type="CDD" id="cd13602">
    <property type="entry name" value="PBP2_TRAP_BpDctp6_7"/>
    <property type="match status" value="1"/>
</dbReference>
<dbReference type="EMBL" id="JAHHZF010000006">
    <property type="protein sequence ID" value="MBT9290407.1"/>
    <property type="molecule type" value="Genomic_DNA"/>
</dbReference>
<dbReference type="GO" id="GO:0055085">
    <property type="term" value="P:transmembrane transport"/>
    <property type="evidence" value="ECO:0007669"/>
    <property type="project" value="InterPro"/>
</dbReference>
<dbReference type="NCBIfam" id="NF037995">
    <property type="entry name" value="TRAP_S1"/>
    <property type="match status" value="1"/>
</dbReference>
<protein>
    <submittedName>
        <fullName evidence="2">TRAP transporter substrate-binding protein</fullName>
    </submittedName>
</protein>
<dbReference type="AlphaFoldDB" id="A0A947D995"/>
<dbReference type="PANTHER" id="PTHR33376">
    <property type="match status" value="1"/>
</dbReference>
<dbReference type="InterPro" id="IPR038404">
    <property type="entry name" value="TRAP_DctP_sf"/>
</dbReference>
<dbReference type="Proteomes" id="UP000766595">
    <property type="component" value="Unassembled WGS sequence"/>
</dbReference>
<comment type="caution">
    <text evidence="2">The sequence shown here is derived from an EMBL/GenBank/DDBJ whole genome shotgun (WGS) entry which is preliminary data.</text>
</comment>
<reference evidence="2 3" key="1">
    <citation type="submission" date="2021-06" db="EMBL/GenBank/DDBJ databases">
        <authorList>
            <person name="Grouzdev D.S."/>
            <person name="Koziaeva V."/>
        </authorList>
    </citation>
    <scope>NUCLEOTIDE SEQUENCE [LARGE SCALE GENOMIC DNA]</scope>
    <source>
        <strain evidence="2 3">22</strain>
    </source>
</reference>
<evidence type="ECO:0000313" key="3">
    <source>
        <dbReference type="Proteomes" id="UP000766595"/>
    </source>
</evidence>
<organism evidence="2 3">
    <name type="scientific">Prosthecodimorpha staleyi</name>
    <dbReference type="NCBI Taxonomy" id="2840188"/>
    <lineage>
        <taxon>Bacteria</taxon>
        <taxon>Pseudomonadati</taxon>
        <taxon>Pseudomonadota</taxon>
        <taxon>Alphaproteobacteria</taxon>
        <taxon>Hyphomicrobiales</taxon>
        <taxon>Ancalomicrobiaceae</taxon>
        <taxon>Prosthecodimorpha</taxon>
    </lineage>
</organism>
<evidence type="ECO:0000256" key="1">
    <source>
        <dbReference type="ARBA" id="ARBA00022729"/>
    </source>
</evidence>
<keyword evidence="3" id="KW-1185">Reference proteome</keyword>
<dbReference type="Gene3D" id="3.40.190.170">
    <property type="entry name" value="Bacterial extracellular solute-binding protein, family 7"/>
    <property type="match status" value="1"/>
</dbReference>
<gene>
    <name evidence="2" type="ORF">KL771_13135</name>
</gene>
<dbReference type="InterPro" id="IPR018389">
    <property type="entry name" value="DctP_fam"/>
</dbReference>
<keyword evidence="1" id="KW-0732">Signal</keyword>
<proteinExistence type="predicted"/>
<accession>A0A947D995</accession>
<evidence type="ECO:0000313" key="2">
    <source>
        <dbReference type="EMBL" id="MBT9290407.1"/>
    </source>
</evidence>
<dbReference type="Pfam" id="PF03480">
    <property type="entry name" value="DctP"/>
    <property type="match status" value="1"/>
</dbReference>
<name>A0A947D995_9HYPH</name>
<dbReference type="PANTHER" id="PTHR33376:SF4">
    <property type="entry name" value="SIALIC ACID-BINDING PERIPLASMIC PROTEIN SIAP"/>
    <property type="match status" value="1"/>
</dbReference>